<keyword evidence="2" id="KW-1185">Reference proteome</keyword>
<organism evidence="1 2">
    <name type="scientific">Aristolochia fimbriata</name>
    <name type="common">White veined hardy Dutchman's pipe vine</name>
    <dbReference type="NCBI Taxonomy" id="158543"/>
    <lineage>
        <taxon>Eukaryota</taxon>
        <taxon>Viridiplantae</taxon>
        <taxon>Streptophyta</taxon>
        <taxon>Embryophyta</taxon>
        <taxon>Tracheophyta</taxon>
        <taxon>Spermatophyta</taxon>
        <taxon>Magnoliopsida</taxon>
        <taxon>Magnoliidae</taxon>
        <taxon>Piperales</taxon>
        <taxon>Aristolochiaceae</taxon>
        <taxon>Aristolochia</taxon>
    </lineage>
</organism>
<reference evidence="1 2" key="1">
    <citation type="submission" date="2021-07" db="EMBL/GenBank/DDBJ databases">
        <title>The Aristolochia fimbriata genome: insights into angiosperm evolution, floral development and chemical biosynthesis.</title>
        <authorList>
            <person name="Jiao Y."/>
        </authorList>
    </citation>
    <scope>NUCLEOTIDE SEQUENCE [LARGE SCALE GENOMIC DNA]</scope>
    <source>
        <strain evidence="1">IBCAS-2021</strain>
        <tissue evidence="1">Leaf</tissue>
    </source>
</reference>
<sequence>MDRPTVWLRWSWVTASGGLPGNAELSAYTYPVVSDIARRSQVPQRRILISSTRTRNNNSLQACNSRKRRSCVNSLDCVSVYKQAFLYLAQYSSTLRRVVDN</sequence>
<name>A0AAV7EZV9_ARIFI</name>
<accession>A0AAV7EZV9</accession>
<gene>
    <name evidence="1" type="ORF">H6P81_007222</name>
</gene>
<evidence type="ECO:0000313" key="1">
    <source>
        <dbReference type="EMBL" id="KAG9454318.1"/>
    </source>
</evidence>
<evidence type="ECO:0000313" key="2">
    <source>
        <dbReference type="Proteomes" id="UP000825729"/>
    </source>
</evidence>
<evidence type="ECO:0008006" key="3">
    <source>
        <dbReference type="Google" id="ProtNLM"/>
    </source>
</evidence>
<dbReference type="EMBL" id="JAINDJ010000003">
    <property type="protein sequence ID" value="KAG9454318.1"/>
    <property type="molecule type" value="Genomic_DNA"/>
</dbReference>
<proteinExistence type="predicted"/>
<comment type="caution">
    <text evidence="1">The sequence shown here is derived from an EMBL/GenBank/DDBJ whole genome shotgun (WGS) entry which is preliminary data.</text>
</comment>
<dbReference type="Proteomes" id="UP000825729">
    <property type="component" value="Unassembled WGS sequence"/>
</dbReference>
<dbReference type="AlphaFoldDB" id="A0AAV7EZV9"/>
<protein>
    <recommendedName>
        <fullName evidence="3">Secreted protein</fullName>
    </recommendedName>
</protein>